<keyword evidence="4" id="KW-1185">Reference proteome</keyword>
<dbReference type="Pfam" id="PF01557">
    <property type="entry name" value="FAA_hydrolase"/>
    <property type="match status" value="1"/>
</dbReference>
<dbReference type="Pfam" id="PF18288">
    <property type="entry name" value="FAA_hydro_N_2"/>
    <property type="match status" value="1"/>
</dbReference>
<sequence length="328" mass="36308">MKFATLKNDQRDGQLVLVSRDLSQALDIQHIVPGLQRLLENWDVYTPALKPLYEQLNERTVGSAFPFDSAAAMAPLPRSYQWLDGSAFLNHGNLIQQAFNLPPQDDERIPLIYQGASDTFIGANDPIRLPSENHNIDFEGEFAVFLDDVPMGCPVDQTLEHVRLISIVNDVSLRSFIQREIRSGFGFIQAKPSSSFAPVAVTSDELDGYWRDGRVCLSLSVTWNGQWFGHPNGAEMDFSFAELIAHAAYTRNLGAGTIVGSGTVSNKDSRRGSSCIAERRALEMIESGSMTTSFMQFGDQIRMEVFNAGNETVFGAIDQRVSQGGVYE</sequence>
<dbReference type="InterPro" id="IPR011234">
    <property type="entry name" value="Fumarylacetoacetase-like_C"/>
</dbReference>
<organism evidence="3 4">
    <name type="scientific">Amphritea atlantica</name>
    <dbReference type="NCBI Taxonomy" id="355243"/>
    <lineage>
        <taxon>Bacteria</taxon>
        <taxon>Pseudomonadati</taxon>
        <taxon>Pseudomonadota</taxon>
        <taxon>Gammaproteobacteria</taxon>
        <taxon>Oceanospirillales</taxon>
        <taxon>Oceanospirillaceae</taxon>
        <taxon>Amphritea</taxon>
    </lineage>
</organism>
<evidence type="ECO:0000259" key="1">
    <source>
        <dbReference type="Pfam" id="PF01557"/>
    </source>
</evidence>
<accession>A0ABY5GW69</accession>
<dbReference type="EMBL" id="CP073344">
    <property type="protein sequence ID" value="UTW04034.1"/>
    <property type="molecule type" value="Genomic_DNA"/>
</dbReference>
<dbReference type="PANTHER" id="PTHR43211:SF1">
    <property type="entry name" value="BLL6422 PROTEIN"/>
    <property type="match status" value="1"/>
</dbReference>
<dbReference type="InterPro" id="IPR041072">
    <property type="entry name" value="FAA_hydro_N"/>
</dbReference>
<dbReference type="PANTHER" id="PTHR43211">
    <property type="entry name" value="FUMARYLACETOACETATE HYDROLASE"/>
    <property type="match status" value="1"/>
</dbReference>
<protein>
    <submittedName>
        <fullName evidence="3">Fumarylacetoacetate hydrolase family protein</fullName>
    </submittedName>
</protein>
<feature type="domain" description="Fumarylacetoacetase-like C-terminal" evidence="1">
    <location>
        <begin position="83"/>
        <end position="321"/>
    </location>
</feature>
<evidence type="ECO:0000313" key="4">
    <source>
        <dbReference type="Proteomes" id="UP001059950"/>
    </source>
</evidence>
<gene>
    <name evidence="3" type="ORF">KDX31_03170</name>
</gene>
<proteinExistence type="predicted"/>
<reference evidence="3" key="1">
    <citation type="submission" date="2021-04" db="EMBL/GenBank/DDBJ databases">
        <title>Oceanospirillales bacteria with DddD are important DMSP degraders in coastal seawater.</title>
        <authorList>
            <person name="Liu J."/>
        </authorList>
    </citation>
    <scope>NUCLEOTIDE SEQUENCE</scope>
    <source>
        <strain evidence="3">GY6</strain>
    </source>
</reference>
<dbReference type="SUPFAM" id="SSF56529">
    <property type="entry name" value="FAH"/>
    <property type="match status" value="1"/>
</dbReference>
<keyword evidence="3" id="KW-0378">Hydrolase</keyword>
<dbReference type="Gene3D" id="3.90.850.10">
    <property type="entry name" value="Fumarylacetoacetase-like, C-terminal domain"/>
    <property type="match status" value="1"/>
</dbReference>
<dbReference type="InterPro" id="IPR036663">
    <property type="entry name" value="Fumarylacetoacetase_C_sf"/>
</dbReference>
<evidence type="ECO:0000313" key="3">
    <source>
        <dbReference type="EMBL" id="UTW04034.1"/>
    </source>
</evidence>
<name>A0ABY5GW69_9GAMM</name>
<evidence type="ECO:0000259" key="2">
    <source>
        <dbReference type="Pfam" id="PF18288"/>
    </source>
</evidence>
<dbReference type="Proteomes" id="UP001059950">
    <property type="component" value="Chromosome"/>
</dbReference>
<feature type="domain" description="Fumarylacetoacetase N-terminal" evidence="2">
    <location>
        <begin position="1"/>
        <end position="78"/>
    </location>
</feature>
<dbReference type="GO" id="GO:0016787">
    <property type="term" value="F:hydrolase activity"/>
    <property type="evidence" value="ECO:0007669"/>
    <property type="project" value="UniProtKB-KW"/>
</dbReference>